<evidence type="ECO:0000313" key="2">
    <source>
        <dbReference type="Proteomes" id="UP001221519"/>
    </source>
</evidence>
<reference evidence="1 2" key="1">
    <citation type="submission" date="2023-02" db="EMBL/GenBank/DDBJ databases">
        <title>Pathogen: clinical or host-associated sample.</title>
        <authorList>
            <person name="Hergert J."/>
            <person name="Casey R."/>
            <person name="Wagner J."/>
            <person name="Young E.L."/>
            <person name="Oakeson K.F."/>
        </authorList>
    </citation>
    <scope>NUCLEOTIDE SEQUENCE [LARGE SCALE GENOMIC DNA]</scope>
    <source>
        <strain evidence="1 2">2022CK-00829</strain>
        <plasmid evidence="1 2">unnamed1</plasmid>
    </source>
</reference>
<keyword evidence="1" id="KW-0614">Plasmid</keyword>
<keyword evidence="2" id="KW-1185">Reference proteome</keyword>
<dbReference type="EMBL" id="CP118109">
    <property type="protein sequence ID" value="WDI05168.1"/>
    <property type="molecule type" value="Genomic_DNA"/>
</dbReference>
<dbReference type="Proteomes" id="UP001221519">
    <property type="component" value="Plasmid unnamed1"/>
</dbReference>
<organism evidence="1 2">
    <name type="scientific">Paenibacillus urinalis</name>
    <dbReference type="NCBI Taxonomy" id="521520"/>
    <lineage>
        <taxon>Bacteria</taxon>
        <taxon>Bacillati</taxon>
        <taxon>Bacillota</taxon>
        <taxon>Bacilli</taxon>
        <taxon>Bacillales</taxon>
        <taxon>Paenibacillaceae</taxon>
        <taxon>Paenibacillus</taxon>
    </lineage>
</organism>
<proteinExistence type="predicted"/>
<accession>A0ABY7XHC1</accession>
<dbReference type="RefSeq" id="WP_274338754.1">
    <property type="nucleotide sequence ID" value="NZ_CP118109.1"/>
</dbReference>
<name>A0ABY7XHC1_9BACL</name>
<gene>
    <name evidence="1" type="ORF">PUW25_25505</name>
</gene>
<protein>
    <submittedName>
        <fullName evidence="1">Uncharacterized protein</fullName>
    </submittedName>
</protein>
<evidence type="ECO:0000313" key="1">
    <source>
        <dbReference type="EMBL" id="WDI05168.1"/>
    </source>
</evidence>
<sequence>MNRYDEDYSRMEIRLRNMEAFSAVKKMIEHGDVDEAPLNTIVSMYPLFEMDIDMPLHELEYRIRLLHNADYVYIRNGAYGSEMVSITELGLRRYTS</sequence>
<geneLocation type="plasmid" evidence="1 2">
    <name>unnamed1</name>
</geneLocation>